<dbReference type="PIRSF" id="PIRSF012526">
    <property type="entry name" value="CYTH_UCP012526"/>
    <property type="match status" value="1"/>
</dbReference>
<evidence type="ECO:0000313" key="3">
    <source>
        <dbReference type="Proteomes" id="UP000184184"/>
    </source>
</evidence>
<organism evidence="2 3">
    <name type="scientific">Gracilibacillus kekensis</name>
    <dbReference type="NCBI Taxonomy" id="1027249"/>
    <lineage>
        <taxon>Bacteria</taxon>
        <taxon>Bacillati</taxon>
        <taxon>Bacillota</taxon>
        <taxon>Bacilli</taxon>
        <taxon>Bacillales</taxon>
        <taxon>Bacillaceae</taxon>
        <taxon>Gracilibacillus</taxon>
    </lineage>
</organism>
<evidence type="ECO:0000259" key="1">
    <source>
        <dbReference type="PROSITE" id="PS51707"/>
    </source>
</evidence>
<dbReference type="AlphaFoldDB" id="A0A1M7IL65"/>
<dbReference type="OrthoDB" id="384378at2"/>
<dbReference type="InterPro" id="IPR033469">
    <property type="entry name" value="CYTH-like_dom_sf"/>
</dbReference>
<dbReference type="EMBL" id="FRCZ01000001">
    <property type="protein sequence ID" value="SHM41419.1"/>
    <property type="molecule type" value="Genomic_DNA"/>
</dbReference>
<dbReference type="SMART" id="SM01118">
    <property type="entry name" value="CYTH"/>
    <property type="match status" value="1"/>
</dbReference>
<reference evidence="2 3" key="1">
    <citation type="submission" date="2016-11" db="EMBL/GenBank/DDBJ databases">
        <authorList>
            <person name="Jaros S."/>
            <person name="Januszkiewicz K."/>
            <person name="Wedrychowicz H."/>
        </authorList>
    </citation>
    <scope>NUCLEOTIDE SEQUENCE [LARGE SCALE GENOMIC DNA]</scope>
    <source>
        <strain evidence="2 3">CGMCC 1.10681</strain>
    </source>
</reference>
<dbReference type="Gene3D" id="2.40.320.10">
    <property type="entry name" value="Hypothetical Protein Pfu-838710-001"/>
    <property type="match status" value="1"/>
</dbReference>
<dbReference type="Pfam" id="PF01928">
    <property type="entry name" value="CYTH"/>
    <property type="match status" value="1"/>
</dbReference>
<dbReference type="SUPFAM" id="SSF55154">
    <property type="entry name" value="CYTH-like phosphatases"/>
    <property type="match status" value="1"/>
</dbReference>
<dbReference type="STRING" id="1027249.SAMN05216179_0087"/>
<gene>
    <name evidence="2" type="ORF">SAMN05216179_0087</name>
</gene>
<proteinExistence type="predicted"/>
<dbReference type="Proteomes" id="UP000184184">
    <property type="component" value="Unassembled WGS sequence"/>
</dbReference>
<keyword evidence="3" id="KW-1185">Reference proteome</keyword>
<evidence type="ECO:0000313" key="2">
    <source>
        <dbReference type="EMBL" id="SHM41419.1"/>
    </source>
</evidence>
<protein>
    <submittedName>
        <fullName evidence="2">Adenylate cyclase</fullName>
    </submittedName>
</protein>
<dbReference type="InterPro" id="IPR009195">
    <property type="entry name" value="Uncharacterised_YjbK"/>
</dbReference>
<feature type="domain" description="CYTH" evidence="1">
    <location>
        <begin position="4"/>
        <end position="193"/>
    </location>
</feature>
<name>A0A1M7IL65_9BACI</name>
<dbReference type="RefSeq" id="WP_073198624.1">
    <property type="nucleotide sequence ID" value="NZ_FRCZ01000001.1"/>
</dbReference>
<dbReference type="PROSITE" id="PS51707">
    <property type="entry name" value="CYTH"/>
    <property type="match status" value="1"/>
</dbReference>
<sequence length="193" mass="22564">MTQEIEIEFKNLLTKEEYQRLINHFHTSIRTEMIQKNHYFETADFQIKKHHAALRIREKENTFQMTLKQPNPQGAGLLETHANLTSTEATSSLKGNFVAKAEIENALNTMGVSHTDLRYGGMLKTYRIELNYKDTLIVLDKSDYNGHTDYELELEAQEEAYGLKVFNEILSKHSISIRKTANKIERFYKTLRY</sequence>
<accession>A0A1M7IL65</accession>
<dbReference type="InterPro" id="IPR023577">
    <property type="entry name" value="CYTH_domain"/>
</dbReference>
<dbReference type="CDD" id="cd07762">
    <property type="entry name" value="CYTH-like_Pase_1"/>
    <property type="match status" value="1"/>
</dbReference>